<dbReference type="Proteomes" id="UP001370299">
    <property type="component" value="Unassembled WGS sequence"/>
</dbReference>
<dbReference type="PANTHER" id="PTHR35010:SF2">
    <property type="entry name" value="BLL4672 PROTEIN"/>
    <property type="match status" value="1"/>
</dbReference>
<dbReference type="Gene3D" id="1.10.260.40">
    <property type="entry name" value="lambda repressor-like DNA-binding domains"/>
    <property type="match status" value="1"/>
</dbReference>
<evidence type="ECO:0000259" key="1">
    <source>
        <dbReference type="PROSITE" id="PS50943"/>
    </source>
</evidence>
<dbReference type="SMART" id="SM00530">
    <property type="entry name" value="HTH_XRE"/>
    <property type="match status" value="1"/>
</dbReference>
<reference evidence="2 3" key="1">
    <citation type="submission" date="2024-03" db="EMBL/GenBank/DDBJ databases">
        <title>Whole genomes of four grape xylem sap localized bacterial endophytes.</title>
        <authorList>
            <person name="Kumar G."/>
            <person name="Savka M.A."/>
        </authorList>
    </citation>
    <scope>NUCLEOTIDE SEQUENCE [LARGE SCALE GENOMIC DNA]</scope>
    <source>
        <strain evidence="2 3">RIT_GXS8</strain>
    </source>
</reference>
<dbReference type="SUPFAM" id="SSF47413">
    <property type="entry name" value="lambda repressor-like DNA-binding domains"/>
    <property type="match status" value="1"/>
</dbReference>
<dbReference type="CDD" id="cd00093">
    <property type="entry name" value="HTH_XRE"/>
    <property type="match status" value="1"/>
</dbReference>
<sequence>MPITVTPLGEYLRARRALVQPEDVGIVSLKPRRVAGLRRDEVARRAGISQEYYLRLEQGRDRQPSDQVLHALGRALNLEAVAVDHMSRLVRMQAGEAPMEAPAPATEVLAALAGLLDQWTGTPAYIMDGNQDVVIVNPLARAMTGGGLRPGVNLPLAVFSSAGRAMLEDWPDAAARTAATLRYGSDPRDRRLQEIVGTLSVRDDDFRQLWSRHDARPYLNGSVRQHVHGYGPVTLACQTLEVPGPRRFVLTAFHAPAGSEGAAALAGLGRRPGAAPGGPVRATAVGAAAG</sequence>
<evidence type="ECO:0000313" key="3">
    <source>
        <dbReference type="Proteomes" id="UP001370299"/>
    </source>
</evidence>
<dbReference type="PROSITE" id="PS50943">
    <property type="entry name" value="HTH_CROC1"/>
    <property type="match status" value="1"/>
</dbReference>
<protein>
    <submittedName>
        <fullName evidence="2">Helix-turn-helix transcriptional regulator</fullName>
    </submittedName>
</protein>
<keyword evidence="3" id="KW-1185">Reference proteome</keyword>
<dbReference type="PANTHER" id="PTHR35010">
    <property type="entry name" value="BLL4672 PROTEIN-RELATED"/>
    <property type="match status" value="1"/>
</dbReference>
<gene>
    <name evidence="2" type="ORF">WMN62_01110</name>
</gene>
<dbReference type="InterPro" id="IPR001387">
    <property type="entry name" value="Cro/C1-type_HTH"/>
</dbReference>
<evidence type="ECO:0000313" key="2">
    <source>
        <dbReference type="EMBL" id="MEK0170061.1"/>
    </source>
</evidence>
<dbReference type="InterPro" id="IPR041413">
    <property type="entry name" value="MLTR_LBD"/>
</dbReference>
<feature type="domain" description="HTH cro/C1-type" evidence="1">
    <location>
        <begin position="32"/>
        <end position="83"/>
    </location>
</feature>
<dbReference type="InterPro" id="IPR010982">
    <property type="entry name" value="Lambda_DNA-bd_dom_sf"/>
</dbReference>
<name>A0ABU8Y7I2_9MICO</name>
<dbReference type="Pfam" id="PF17765">
    <property type="entry name" value="MLTR_LBD"/>
    <property type="match status" value="1"/>
</dbReference>
<dbReference type="RefSeq" id="WP_340195598.1">
    <property type="nucleotide sequence ID" value="NZ_JBBKAP010000003.1"/>
</dbReference>
<comment type="caution">
    <text evidence="2">The sequence shown here is derived from an EMBL/GenBank/DDBJ whole genome shotgun (WGS) entry which is preliminary data.</text>
</comment>
<dbReference type="Gene3D" id="3.30.450.180">
    <property type="match status" value="1"/>
</dbReference>
<proteinExistence type="predicted"/>
<dbReference type="Pfam" id="PF13560">
    <property type="entry name" value="HTH_31"/>
    <property type="match status" value="1"/>
</dbReference>
<dbReference type="EMBL" id="JBBLYY010000009">
    <property type="protein sequence ID" value="MEK0170061.1"/>
    <property type="molecule type" value="Genomic_DNA"/>
</dbReference>
<organism evidence="2 3">
    <name type="scientific">Curtobacterium citreum</name>
    <dbReference type="NCBI Taxonomy" id="2036"/>
    <lineage>
        <taxon>Bacteria</taxon>
        <taxon>Bacillati</taxon>
        <taxon>Actinomycetota</taxon>
        <taxon>Actinomycetes</taxon>
        <taxon>Micrococcales</taxon>
        <taxon>Microbacteriaceae</taxon>
        <taxon>Curtobacterium</taxon>
    </lineage>
</organism>
<accession>A0ABU8Y7I2</accession>